<sequence>MSPSTVTQISFDPFRRKDPVFAVRLISIQQSKRHRKICVSRSHPAPSLTGRNYCTIPTIAILRTDSYSRFPDCLFEVTGHLKQFQIQSQPLQCDDLPLTIPTEGSFAAPGNGRTCA</sequence>
<protein>
    <submittedName>
        <fullName evidence="1">Uncharacterized protein</fullName>
    </submittedName>
</protein>
<gene>
    <name evidence="1" type="ORF">EYR41_006226</name>
</gene>
<evidence type="ECO:0000313" key="1">
    <source>
        <dbReference type="EMBL" id="TGJ70247.1"/>
    </source>
</evidence>
<accession>A0A7C8JYB4</accession>
<proteinExistence type="predicted"/>
<reference evidence="1 2" key="1">
    <citation type="submission" date="2019-03" db="EMBL/GenBank/DDBJ databases">
        <title>Nematode-trapping fungi genome.</title>
        <authorList>
            <person name="Vidal-Diez De Ulzurrun G."/>
        </authorList>
    </citation>
    <scope>NUCLEOTIDE SEQUENCE [LARGE SCALE GENOMIC DNA]</scope>
    <source>
        <strain evidence="1 2">TWF154</strain>
    </source>
</reference>
<dbReference type="EMBL" id="SOZJ01000003">
    <property type="protein sequence ID" value="TGJ70247.1"/>
    <property type="molecule type" value="Genomic_DNA"/>
</dbReference>
<dbReference type="Proteomes" id="UP000297595">
    <property type="component" value="Unassembled WGS sequence"/>
</dbReference>
<name>A0A7C8JYB4_ORBOL</name>
<comment type="caution">
    <text evidence="1">The sequence shown here is derived from an EMBL/GenBank/DDBJ whole genome shotgun (WGS) entry which is preliminary data.</text>
</comment>
<evidence type="ECO:0000313" key="2">
    <source>
        <dbReference type="Proteomes" id="UP000297595"/>
    </source>
</evidence>
<dbReference type="AlphaFoldDB" id="A0A7C8JYB4"/>
<organism evidence="1 2">
    <name type="scientific">Orbilia oligospora</name>
    <name type="common">Nematode-trapping fungus</name>
    <name type="synonym">Arthrobotrys oligospora</name>
    <dbReference type="NCBI Taxonomy" id="2813651"/>
    <lineage>
        <taxon>Eukaryota</taxon>
        <taxon>Fungi</taxon>
        <taxon>Dikarya</taxon>
        <taxon>Ascomycota</taxon>
        <taxon>Pezizomycotina</taxon>
        <taxon>Orbiliomycetes</taxon>
        <taxon>Orbiliales</taxon>
        <taxon>Orbiliaceae</taxon>
        <taxon>Orbilia</taxon>
    </lineage>
</organism>